<dbReference type="NCBIfam" id="TIGR02151">
    <property type="entry name" value="IPP_isom_2"/>
    <property type="match status" value="1"/>
</dbReference>
<feature type="binding site" evidence="11">
    <location>
        <begin position="282"/>
        <end position="283"/>
    </location>
    <ligand>
        <name>FMN</name>
        <dbReference type="ChEBI" id="CHEBI:58210"/>
    </ligand>
</feature>
<organism evidence="13 14">
    <name type="scientific">Trichococcus collinsii</name>
    <dbReference type="NCBI Taxonomy" id="157076"/>
    <lineage>
        <taxon>Bacteria</taxon>
        <taxon>Bacillati</taxon>
        <taxon>Bacillota</taxon>
        <taxon>Bacilli</taxon>
        <taxon>Lactobacillales</taxon>
        <taxon>Carnobacteriaceae</taxon>
        <taxon>Trichococcus</taxon>
    </lineage>
</organism>
<feature type="binding site" evidence="11">
    <location>
        <position position="185"/>
    </location>
    <ligand>
        <name>FMN</name>
        <dbReference type="ChEBI" id="CHEBI:58210"/>
    </ligand>
</feature>
<comment type="cofactor">
    <cofactor evidence="11">
        <name>Mg(2+)</name>
        <dbReference type="ChEBI" id="CHEBI:18420"/>
    </cofactor>
</comment>
<keyword evidence="4 11" id="KW-0288">FMN</keyword>
<accession>A0AB37ZYB0</accession>
<dbReference type="GO" id="GO:0005737">
    <property type="term" value="C:cytoplasm"/>
    <property type="evidence" value="ECO:0007669"/>
    <property type="project" value="UniProtKB-SubCell"/>
</dbReference>
<comment type="catalytic activity">
    <reaction evidence="11">
        <text>isopentenyl diphosphate = dimethylallyl diphosphate</text>
        <dbReference type="Rhea" id="RHEA:23284"/>
        <dbReference type="ChEBI" id="CHEBI:57623"/>
        <dbReference type="ChEBI" id="CHEBI:128769"/>
        <dbReference type="EC" id="5.3.3.2"/>
    </reaction>
</comment>
<dbReference type="Proteomes" id="UP000199042">
    <property type="component" value="Unassembled WGS sequence"/>
</dbReference>
<dbReference type="EMBL" id="FNQH01000002">
    <property type="protein sequence ID" value="SEA17416.1"/>
    <property type="molecule type" value="Genomic_DNA"/>
</dbReference>
<comment type="cofactor">
    <cofactor evidence="1 11">
        <name>FMN</name>
        <dbReference type="ChEBI" id="CHEBI:58210"/>
    </cofactor>
</comment>
<proteinExistence type="inferred from homology"/>
<evidence type="ECO:0000256" key="6">
    <source>
        <dbReference type="ARBA" id="ARBA00022842"/>
    </source>
</evidence>
<dbReference type="EC" id="5.3.3.2" evidence="11"/>
<comment type="subcellular location">
    <subcellularLocation>
        <location evidence="11">Cytoplasm</location>
    </subcellularLocation>
</comment>
<keyword evidence="6 11" id="KW-0460">Magnesium</keyword>
<evidence type="ECO:0000256" key="8">
    <source>
        <dbReference type="ARBA" id="ARBA00023229"/>
    </source>
</evidence>
<evidence type="ECO:0000256" key="4">
    <source>
        <dbReference type="ARBA" id="ARBA00022643"/>
    </source>
</evidence>
<dbReference type="Gene3D" id="3.20.20.70">
    <property type="entry name" value="Aldolase class I"/>
    <property type="match status" value="1"/>
</dbReference>
<comment type="subunit">
    <text evidence="10 11">Homooctamer. Dimer of tetramers.</text>
</comment>
<evidence type="ECO:0000256" key="3">
    <source>
        <dbReference type="ARBA" id="ARBA00022630"/>
    </source>
</evidence>
<feature type="binding site" evidence="11">
    <location>
        <begin position="7"/>
        <end position="8"/>
    </location>
    <ligand>
        <name>substrate</name>
    </ligand>
</feature>
<evidence type="ECO:0000256" key="9">
    <source>
        <dbReference type="ARBA" id="ARBA00023235"/>
    </source>
</evidence>
<feature type="binding site" evidence="11">
    <location>
        <begin position="64"/>
        <end position="66"/>
    </location>
    <ligand>
        <name>FMN</name>
        <dbReference type="ChEBI" id="CHEBI:58210"/>
    </ligand>
</feature>
<dbReference type="GO" id="GO:0000287">
    <property type="term" value="F:magnesium ion binding"/>
    <property type="evidence" value="ECO:0007669"/>
    <property type="project" value="UniProtKB-UniRule"/>
</dbReference>
<dbReference type="GO" id="GO:0070402">
    <property type="term" value="F:NADPH binding"/>
    <property type="evidence" value="ECO:0007669"/>
    <property type="project" value="UniProtKB-UniRule"/>
</dbReference>
<evidence type="ECO:0000256" key="2">
    <source>
        <dbReference type="ARBA" id="ARBA00022490"/>
    </source>
</evidence>
<name>A0AB37ZYB0_9LACT</name>
<feature type="binding site" evidence="11">
    <location>
        <position position="210"/>
    </location>
    <ligand>
        <name>FMN</name>
        <dbReference type="ChEBI" id="CHEBI:58210"/>
    </ligand>
</feature>
<keyword evidence="3 11" id="KW-0285">Flavoprotein</keyword>
<comment type="function">
    <text evidence="11">Involved in the biosynthesis of isoprenoids. Catalyzes the 1,3-allylic rearrangement of the homoallylic substrate isopentenyl (IPP) to its allylic isomer, dimethylallyl diphosphate (DMAPP).</text>
</comment>
<evidence type="ECO:0000256" key="7">
    <source>
        <dbReference type="ARBA" id="ARBA00022857"/>
    </source>
</evidence>
<evidence type="ECO:0000256" key="11">
    <source>
        <dbReference type="HAMAP-Rule" id="MF_00354"/>
    </source>
</evidence>
<evidence type="ECO:0000256" key="1">
    <source>
        <dbReference type="ARBA" id="ARBA00001917"/>
    </source>
</evidence>
<dbReference type="HAMAP" id="MF_00354">
    <property type="entry name" value="Idi_2"/>
    <property type="match status" value="1"/>
</dbReference>
<keyword evidence="5 11" id="KW-0479">Metal-binding</keyword>
<feature type="binding site" evidence="11">
    <location>
        <begin position="261"/>
        <end position="263"/>
    </location>
    <ligand>
        <name>FMN</name>
        <dbReference type="ChEBI" id="CHEBI:58210"/>
    </ligand>
</feature>
<dbReference type="Pfam" id="PF01070">
    <property type="entry name" value="FMN_dh"/>
    <property type="match status" value="1"/>
</dbReference>
<dbReference type="PANTHER" id="PTHR43665">
    <property type="entry name" value="ISOPENTENYL-DIPHOSPHATE DELTA-ISOMERASE"/>
    <property type="match status" value="1"/>
</dbReference>
<evidence type="ECO:0000313" key="13">
    <source>
        <dbReference type="EMBL" id="SEA17416.1"/>
    </source>
</evidence>
<evidence type="ECO:0000313" key="14">
    <source>
        <dbReference type="Proteomes" id="UP000199042"/>
    </source>
</evidence>
<keyword evidence="14" id="KW-1185">Reference proteome</keyword>
<dbReference type="GO" id="GO:0010181">
    <property type="term" value="F:FMN binding"/>
    <property type="evidence" value="ECO:0007669"/>
    <property type="project" value="UniProtKB-UniRule"/>
</dbReference>
<comment type="caution">
    <text evidence="11">Lacks conserved residue(s) required for the propagation of feature annotation.</text>
</comment>
<reference evidence="13 14" key="1">
    <citation type="submission" date="2016-10" db="EMBL/GenBank/DDBJ databases">
        <authorList>
            <person name="Varghese N."/>
            <person name="Submissions S."/>
        </authorList>
    </citation>
    <scope>NUCLEOTIDE SEQUENCE [LARGE SCALE GENOMIC DNA]</scope>
    <source>
        <strain evidence="13 14">DSM 14526</strain>
    </source>
</reference>
<dbReference type="InterPro" id="IPR011179">
    <property type="entry name" value="IPdP_isomerase"/>
</dbReference>
<comment type="similarity">
    <text evidence="11">Belongs to the IPP isomerase type 2 family.</text>
</comment>
<dbReference type="InterPro" id="IPR013785">
    <property type="entry name" value="Aldolase_TIM"/>
</dbReference>
<protein>
    <recommendedName>
        <fullName evidence="11">Isopentenyl-diphosphate delta-isomerase</fullName>
        <shortName evidence="11">IPP isomerase</shortName>
        <ecNumber evidence="11">5.3.3.2</ecNumber>
    </recommendedName>
    <alternativeName>
        <fullName evidence="11">Isopentenyl diphosphate:dimethylallyl diphosphate isomerase</fullName>
    </alternativeName>
    <alternativeName>
        <fullName evidence="11">Isopentenyl pyrophosphate isomerase</fullName>
    </alternativeName>
    <alternativeName>
        <fullName evidence="11">Type 2 isopentenyl diphosphate isomerase</fullName>
        <shortName evidence="11">IDI-2</shortName>
    </alternativeName>
</protein>
<dbReference type="CDD" id="cd02811">
    <property type="entry name" value="IDI-2_FMN"/>
    <property type="match status" value="1"/>
</dbReference>
<feature type="binding site" evidence="11">
    <location>
        <position position="153"/>
    </location>
    <ligand>
        <name>substrate</name>
    </ligand>
</feature>
<dbReference type="GO" id="GO:0004452">
    <property type="term" value="F:isopentenyl-diphosphate delta-isomerase activity"/>
    <property type="evidence" value="ECO:0007669"/>
    <property type="project" value="UniProtKB-UniRule"/>
</dbReference>
<dbReference type="GO" id="GO:0016491">
    <property type="term" value="F:oxidoreductase activity"/>
    <property type="evidence" value="ECO:0007669"/>
    <property type="project" value="InterPro"/>
</dbReference>
<feature type="binding site" evidence="11">
    <location>
        <position position="154"/>
    </location>
    <ligand>
        <name>Mg(2+)</name>
        <dbReference type="ChEBI" id="CHEBI:18420"/>
    </ligand>
</feature>
<dbReference type="GO" id="GO:0008299">
    <property type="term" value="P:isoprenoid biosynthetic process"/>
    <property type="evidence" value="ECO:0007669"/>
    <property type="project" value="UniProtKB-UniRule"/>
</dbReference>
<evidence type="ECO:0000259" key="12">
    <source>
        <dbReference type="Pfam" id="PF01070"/>
    </source>
</evidence>
<feature type="binding site" evidence="11">
    <location>
        <position position="123"/>
    </location>
    <ligand>
        <name>FMN</name>
        <dbReference type="ChEBI" id="CHEBI:58210"/>
    </ligand>
</feature>
<keyword evidence="2 11" id="KW-0963">Cytoplasm</keyword>
<evidence type="ECO:0000256" key="10">
    <source>
        <dbReference type="ARBA" id="ARBA00025810"/>
    </source>
</evidence>
<dbReference type="RefSeq" id="WP_086987510.1">
    <property type="nucleotide sequence ID" value="NZ_FJNA01000003.1"/>
</dbReference>
<feature type="domain" description="FMN-dependent dehydrogenase" evidence="12">
    <location>
        <begin position="166"/>
        <end position="327"/>
    </location>
</feature>
<dbReference type="InterPro" id="IPR000262">
    <property type="entry name" value="FMN-dep_DH"/>
</dbReference>
<dbReference type="AlphaFoldDB" id="A0AB37ZYB0"/>
<evidence type="ECO:0000256" key="5">
    <source>
        <dbReference type="ARBA" id="ARBA00022723"/>
    </source>
</evidence>
<sequence length="357" mass="39010">MTLDSNRKDQHVDLAEQQYEPSNQSDFGKMRFIHHSLPNLKVADISLQTEMAGMNLAAPFYINGMTGGSERTKQINADLATVAKMTGLAMASGSVSAALKDPSVSDSFSVIRKVNPNGQIFANIGAHHSLENAKRAVDILEADALQIHINAPQEMIMPEGDRDFTMWLRQIEEITAHVGVPVIVKEVGFGMSRETIGQLIAVGVRTIDISGKGGTNFAAIENARRTAIAYDDLENWGQSTLISLLEADVHRGKAEFLASGGIKTPLDIVKALSLGAKAVGLSGQFLHMVLSDGPEQTAETIEAWKQQIKTVMAMLGKTSVADLDRTDLIFQRDILDWCDMRGIDYRQYANRSVQSRI</sequence>
<comment type="cofactor">
    <cofactor evidence="11">
        <name>NADPH</name>
        <dbReference type="ChEBI" id="CHEBI:57783"/>
    </cofactor>
</comment>
<dbReference type="PIRSF" id="PIRSF003314">
    <property type="entry name" value="IPP_isomerase"/>
    <property type="match status" value="1"/>
</dbReference>
<dbReference type="PANTHER" id="PTHR43665:SF1">
    <property type="entry name" value="ISOPENTENYL-DIPHOSPHATE DELTA-ISOMERASE"/>
    <property type="match status" value="1"/>
</dbReference>
<gene>
    <name evidence="11" type="primary">fni</name>
    <name evidence="13" type="ORF">SAMN04488525_102158</name>
</gene>
<keyword evidence="7 11" id="KW-0521">NADP</keyword>
<comment type="caution">
    <text evidence="13">The sequence shown here is derived from an EMBL/GenBank/DDBJ whole genome shotgun (WGS) entry which is preliminary data.</text>
</comment>
<feature type="binding site" evidence="11">
    <location>
        <position position="215"/>
    </location>
    <ligand>
        <name>FMN</name>
        <dbReference type="ChEBI" id="CHEBI:58210"/>
    </ligand>
</feature>
<keyword evidence="9 11" id="KW-0413">Isomerase</keyword>
<feature type="binding site" evidence="11">
    <location>
        <position position="94"/>
    </location>
    <ligand>
        <name>FMN</name>
        <dbReference type="ChEBI" id="CHEBI:58210"/>
    </ligand>
</feature>
<keyword evidence="8 11" id="KW-0414">Isoprene biosynthesis</keyword>
<dbReference type="SUPFAM" id="SSF51395">
    <property type="entry name" value="FMN-linked oxidoreductases"/>
    <property type="match status" value="1"/>
</dbReference>